<protein>
    <recommendedName>
        <fullName evidence="4">G domain-containing protein</fullName>
    </recommendedName>
</protein>
<feature type="compositionally biased region" description="Basic and acidic residues" evidence="1">
    <location>
        <begin position="697"/>
        <end position="709"/>
    </location>
</feature>
<keyword evidence="3" id="KW-1185">Reference proteome</keyword>
<evidence type="ECO:0000313" key="3">
    <source>
        <dbReference type="Proteomes" id="UP000253664"/>
    </source>
</evidence>
<evidence type="ECO:0000313" key="2">
    <source>
        <dbReference type="EMBL" id="RCI16296.1"/>
    </source>
</evidence>
<feature type="region of interest" description="Disordered" evidence="1">
    <location>
        <begin position="1"/>
        <end position="29"/>
    </location>
</feature>
<feature type="compositionally biased region" description="Basic and acidic residues" evidence="1">
    <location>
        <begin position="641"/>
        <end position="652"/>
    </location>
</feature>
<gene>
    <name evidence="2" type="ORF">L249_2392</name>
</gene>
<dbReference type="GO" id="GO:0005739">
    <property type="term" value="C:mitochondrion"/>
    <property type="evidence" value="ECO:0007669"/>
    <property type="project" value="TreeGrafter"/>
</dbReference>
<dbReference type="EMBL" id="LKCN02000001">
    <property type="protein sequence ID" value="RCI16296.1"/>
    <property type="molecule type" value="Genomic_DNA"/>
</dbReference>
<accession>A0A367LPD5</accession>
<dbReference type="InterPro" id="IPR050896">
    <property type="entry name" value="Mito_lipid_metab_GTPase"/>
</dbReference>
<dbReference type="PANTHER" id="PTHR46434">
    <property type="entry name" value="GENETIC INTERACTOR OF PROHIBITINS 3, MITOCHONDRIAL"/>
    <property type="match status" value="1"/>
</dbReference>
<reference evidence="2 3" key="1">
    <citation type="journal article" date="2015" name="BMC Genomics">
        <title>Insights from the genome of Ophiocordyceps polyrhachis-furcata to pathogenicity and host specificity in insect fungi.</title>
        <authorList>
            <person name="Wichadakul D."/>
            <person name="Kobmoo N."/>
            <person name="Ingsriswang S."/>
            <person name="Tangphatsornruang S."/>
            <person name="Chantasingh D."/>
            <person name="Luangsa-ard J.J."/>
            <person name="Eurwilaichitr L."/>
        </authorList>
    </citation>
    <scope>NUCLEOTIDE SEQUENCE [LARGE SCALE GENOMIC DNA]</scope>
    <source>
        <strain evidence="2 3">BCC 54312</strain>
    </source>
</reference>
<dbReference type="Proteomes" id="UP000253664">
    <property type="component" value="Unassembled WGS sequence"/>
</dbReference>
<dbReference type="SUPFAM" id="SSF52540">
    <property type="entry name" value="P-loop containing nucleoside triphosphate hydrolases"/>
    <property type="match status" value="1"/>
</dbReference>
<feature type="compositionally biased region" description="Basic and acidic residues" evidence="1">
    <location>
        <begin position="13"/>
        <end position="27"/>
    </location>
</feature>
<evidence type="ECO:0008006" key="4">
    <source>
        <dbReference type="Google" id="ProtNLM"/>
    </source>
</evidence>
<sequence>MSARAWKAQSRNSPEHEHITHAEESARQSRHVPVTCSGCGAFSQTTDPGRLGYFDVQSRRVRFWLHRNGGYGGAGEEDGNVSCDDASQQGLEEDVALDSNKKKRRSSKFEADKLVQQVLSSSSLGDDKLTALGLTPATMLSIADTQALYLNQIDSDRPPVCERCHDLKHYGASKDSAKLTVPCPSIDILEDTMAESPHRNHVIYHVIDAADFPMSMIPQLHTMLDGVYMRTRNRRSETSKYRRGRSIKMCFVVTRADLLAPKKEMVDRMMPYFRQVIRDALGDTACYLRLDVVCVSPMASWWVDMFRERLWNYRGASWLFGRVNVGKSRLFHEILPKHRNDVPVRCQEWSEPWSQVDKLLPPLQPERDWPELPLASPHRGTTVLPIRVPYGTTRFGHKSELIDMPGLERGDLAEFVKEEYRDSLLMRKRIVPEQFSLKSKNALILGGGLIRIVPRTDDLDFLLYNFTPMPPHLTSAEKAAEFQSEQRQARTVQNWMMPGTGEKIQHAGTFKLTFDVTKKRAGPLTRRGAVGLRVEKLAFRVLSIDILIEGVGYVEVVAQVREKHVRRYPLLEPDKFGKSSSGSGSGVGYDMMASRVEQKLGLSPWVGPHMRGSSRPLVPQKLGSVPWIEPRFGSRPPVKSHITENKAGEELCPRPSAKSSWVTEIKSGRELSPLATSWTTEIDSEKQTEPGSSDKSWVTERRSDEDVGSERPPGLTPTSNELFQKMGLEPPPEPVPKPPPGPITPMEFRQEMGFDDPEIAEEVPPWEHNHLVDWPAIDVYSPGGRFIGSRRPIHGWENNKPSRLLKPATARPRQSMKGRKCKSLHRFKTKMRHRYQDFKNADHIRHEGRIMF</sequence>
<feature type="region of interest" description="Disordered" evidence="1">
    <location>
        <begin position="635"/>
        <end position="735"/>
    </location>
</feature>
<evidence type="ECO:0000256" key="1">
    <source>
        <dbReference type="SAM" id="MobiDB-lite"/>
    </source>
</evidence>
<name>A0A367LPD5_9HYPO</name>
<dbReference type="AlphaFoldDB" id="A0A367LPD5"/>
<dbReference type="PANTHER" id="PTHR46434:SF1">
    <property type="entry name" value="GENETIC INTERACTOR OF PROHIBITINS 3, MITOCHONDRIAL"/>
    <property type="match status" value="1"/>
</dbReference>
<dbReference type="STRING" id="1330021.A0A367LPD5"/>
<dbReference type="Gene3D" id="3.40.50.300">
    <property type="entry name" value="P-loop containing nucleotide triphosphate hydrolases"/>
    <property type="match status" value="1"/>
</dbReference>
<organism evidence="2 3">
    <name type="scientific">Ophiocordyceps polyrhachis-furcata BCC 54312</name>
    <dbReference type="NCBI Taxonomy" id="1330021"/>
    <lineage>
        <taxon>Eukaryota</taxon>
        <taxon>Fungi</taxon>
        <taxon>Dikarya</taxon>
        <taxon>Ascomycota</taxon>
        <taxon>Pezizomycotina</taxon>
        <taxon>Sordariomycetes</taxon>
        <taxon>Hypocreomycetidae</taxon>
        <taxon>Hypocreales</taxon>
        <taxon>Ophiocordycipitaceae</taxon>
        <taxon>Ophiocordyceps</taxon>
    </lineage>
</organism>
<comment type="caution">
    <text evidence="2">The sequence shown here is derived from an EMBL/GenBank/DDBJ whole genome shotgun (WGS) entry which is preliminary data.</text>
</comment>
<dbReference type="OrthoDB" id="1696305at2759"/>
<proteinExistence type="predicted"/>
<dbReference type="InterPro" id="IPR027417">
    <property type="entry name" value="P-loop_NTPase"/>
</dbReference>